<accession>A0A8T0DDR3</accession>
<evidence type="ECO:0000313" key="18">
    <source>
        <dbReference type="Proteomes" id="UP000699462"/>
    </source>
</evidence>
<dbReference type="EMBL" id="JTDF01006717">
    <property type="protein sequence ID" value="KAF8565456.1"/>
    <property type="molecule type" value="Genomic_DNA"/>
</dbReference>
<dbReference type="CDD" id="cd07962">
    <property type="entry name" value="Anticodon_Ia_Val"/>
    <property type="match status" value="1"/>
</dbReference>
<dbReference type="PANTHER" id="PTHR11946:SF109">
    <property type="entry name" value="VALINE--TRNA LIGASE"/>
    <property type="match status" value="1"/>
</dbReference>
<keyword evidence="13" id="KW-0175">Coiled coil</keyword>
<dbReference type="GO" id="GO:0002161">
    <property type="term" value="F:aminoacyl-tRNA deacylase activity"/>
    <property type="evidence" value="ECO:0007669"/>
    <property type="project" value="InterPro"/>
</dbReference>
<comment type="similarity">
    <text evidence="2 12">Belongs to the class-I aminoacyl-tRNA synthetase family.</text>
</comment>
<dbReference type="SUPFAM" id="SSF47323">
    <property type="entry name" value="Anticodon-binding domain of a subclass of class I aminoacyl-tRNA synthetases"/>
    <property type="match status" value="1"/>
</dbReference>
<dbReference type="GO" id="GO:0005829">
    <property type="term" value="C:cytosol"/>
    <property type="evidence" value="ECO:0007669"/>
    <property type="project" value="TreeGrafter"/>
</dbReference>
<dbReference type="GO" id="GO:0006438">
    <property type="term" value="P:valyl-tRNA aminoacylation"/>
    <property type="evidence" value="ECO:0007669"/>
    <property type="project" value="InterPro"/>
</dbReference>
<dbReference type="SUPFAM" id="SSF52374">
    <property type="entry name" value="Nucleotidylyl transferase"/>
    <property type="match status" value="1"/>
</dbReference>
<keyword evidence="18" id="KW-1185">Reference proteome</keyword>
<evidence type="ECO:0000256" key="1">
    <source>
        <dbReference type="ARBA" id="ARBA00004496"/>
    </source>
</evidence>
<keyword evidence="6 12" id="KW-0547">Nucleotide-binding</keyword>
<evidence type="ECO:0000256" key="12">
    <source>
        <dbReference type="RuleBase" id="RU363035"/>
    </source>
</evidence>
<dbReference type="Gene3D" id="3.90.740.10">
    <property type="entry name" value="Valyl/Leucyl/Isoleucyl-tRNA synthetase, editing domain"/>
    <property type="match status" value="1"/>
</dbReference>
<dbReference type="PANTHER" id="PTHR11946">
    <property type="entry name" value="VALYL-TRNA SYNTHETASES"/>
    <property type="match status" value="1"/>
</dbReference>
<dbReference type="EC" id="6.1.1.9" evidence="3"/>
<keyword evidence="4" id="KW-0963">Cytoplasm</keyword>
<feature type="domain" description="Methionyl/Valyl/Leucyl/Isoleucyl-tRNA synthetase anticodon-binding" evidence="16">
    <location>
        <begin position="783"/>
        <end position="941"/>
    </location>
</feature>
<feature type="coiled-coil region" evidence="13">
    <location>
        <begin position="1114"/>
        <end position="1141"/>
    </location>
</feature>
<dbReference type="InterPro" id="IPR002303">
    <property type="entry name" value="Valyl-tRNA_ligase"/>
</dbReference>
<dbReference type="NCBIfam" id="NF004349">
    <property type="entry name" value="PRK05729.1"/>
    <property type="match status" value="1"/>
</dbReference>
<evidence type="ECO:0000256" key="14">
    <source>
        <dbReference type="SAM" id="MobiDB-lite"/>
    </source>
</evidence>
<dbReference type="PRINTS" id="PR00986">
    <property type="entry name" value="TRNASYNTHVAL"/>
</dbReference>
<dbReference type="Gene3D" id="1.10.730.10">
    <property type="entry name" value="Isoleucyl-tRNA Synthetase, Domain 1"/>
    <property type="match status" value="1"/>
</dbReference>
<dbReference type="FunFam" id="3.40.50.620:FF:000020">
    <property type="entry name" value="Valine--tRNA ligase, mitochondrial"/>
    <property type="match status" value="1"/>
</dbReference>
<evidence type="ECO:0000256" key="8">
    <source>
        <dbReference type="ARBA" id="ARBA00022917"/>
    </source>
</evidence>
<dbReference type="PROSITE" id="PS00178">
    <property type="entry name" value="AA_TRNA_LIGASE_I"/>
    <property type="match status" value="1"/>
</dbReference>
<evidence type="ECO:0000256" key="3">
    <source>
        <dbReference type="ARBA" id="ARBA00013169"/>
    </source>
</evidence>
<evidence type="ECO:0000256" key="13">
    <source>
        <dbReference type="SAM" id="Coils"/>
    </source>
</evidence>
<keyword evidence="5 12" id="KW-0436">Ligase</keyword>
<dbReference type="InterPro" id="IPR033705">
    <property type="entry name" value="Anticodon_Ia_Val"/>
</dbReference>
<dbReference type="SUPFAM" id="SSF50677">
    <property type="entry name" value="ValRS/IleRS/LeuRS editing domain"/>
    <property type="match status" value="1"/>
</dbReference>
<evidence type="ECO:0000256" key="7">
    <source>
        <dbReference type="ARBA" id="ARBA00022840"/>
    </source>
</evidence>
<comment type="subcellular location">
    <subcellularLocation>
        <location evidence="1">Cytoplasm</location>
    </subcellularLocation>
</comment>
<keyword evidence="8 12" id="KW-0648">Protein biosynthesis</keyword>
<dbReference type="GO" id="GO:0005524">
    <property type="term" value="F:ATP binding"/>
    <property type="evidence" value="ECO:0007669"/>
    <property type="project" value="UniProtKB-KW"/>
</dbReference>
<proteinExistence type="inferred from homology"/>
<evidence type="ECO:0000256" key="5">
    <source>
        <dbReference type="ARBA" id="ARBA00022598"/>
    </source>
</evidence>
<dbReference type="NCBIfam" id="TIGR00422">
    <property type="entry name" value="valS"/>
    <property type="match status" value="1"/>
</dbReference>
<evidence type="ECO:0000259" key="15">
    <source>
        <dbReference type="Pfam" id="PF00133"/>
    </source>
</evidence>
<dbReference type="Gene3D" id="3.40.50.620">
    <property type="entry name" value="HUPs"/>
    <property type="match status" value="2"/>
</dbReference>
<dbReference type="InterPro" id="IPR013155">
    <property type="entry name" value="M/V/L/I-tRNA-synth_anticd-bd"/>
</dbReference>
<dbReference type="InterPro" id="IPR009080">
    <property type="entry name" value="tRNAsynth_Ia_anticodon-bd"/>
</dbReference>
<evidence type="ECO:0000313" key="17">
    <source>
        <dbReference type="EMBL" id="KAF8565456.1"/>
    </source>
</evidence>
<dbReference type="HAMAP" id="MF_02004">
    <property type="entry name" value="Val_tRNA_synth_type1"/>
    <property type="match status" value="1"/>
</dbReference>
<protein>
    <recommendedName>
        <fullName evidence="3">valine--tRNA ligase</fullName>
        <ecNumber evidence="3">6.1.1.9</ecNumber>
    </recommendedName>
    <alternativeName>
        <fullName evidence="10">Valyl-tRNA synthetase</fullName>
    </alternativeName>
</protein>
<evidence type="ECO:0000256" key="6">
    <source>
        <dbReference type="ARBA" id="ARBA00022741"/>
    </source>
</evidence>
<name>A0A8T0DDR3_9TREM</name>
<organism evidence="17 18">
    <name type="scientific">Paragonimus westermani</name>
    <dbReference type="NCBI Taxonomy" id="34504"/>
    <lineage>
        <taxon>Eukaryota</taxon>
        <taxon>Metazoa</taxon>
        <taxon>Spiralia</taxon>
        <taxon>Lophotrochozoa</taxon>
        <taxon>Platyhelminthes</taxon>
        <taxon>Trematoda</taxon>
        <taxon>Digenea</taxon>
        <taxon>Plagiorchiida</taxon>
        <taxon>Troglotremata</taxon>
        <taxon>Troglotrematidae</taxon>
        <taxon>Paragonimus</taxon>
    </lineage>
</organism>
<feature type="compositionally biased region" description="Basic and acidic residues" evidence="14">
    <location>
        <begin position="27"/>
        <end position="36"/>
    </location>
</feature>
<dbReference type="Pfam" id="PF08264">
    <property type="entry name" value="Anticodon_1"/>
    <property type="match status" value="1"/>
</dbReference>
<reference evidence="17 18" key="1">
    <citation type="submission" date="2019-07" db="EMBL/GenBank/DDBJ databases">
        <title>Annotation for the trematode Paragonimus westermani.</title>
        <authorList>
            <person name="Choi Y.-J."/>
        </authorList>
    </citation>
    <scope>NUCLEOTIDE SEQUENCE [LARGE SCALE GENOMIC DNA]</scope>
    <source>
        <strain evidence="17">180907_Pwestermani</strain>
    </source>
</reference>
<evidence type="ECO:0000256" key="4">
    <source>
        <dbReference type="ARBA" id="ARBA00022490"/>
    </source>
</evidence>
<dbReference type="CDD" id="cd00817">
    <property type="entry name" value="ValRS_core"/>
    <property type="match status" value="1"/>
</dbReference>
<gene>
    <name evidence="17" type="ORF">P879_06726</name>
</gene>
<evidence type="ECO:0000256" key="9">
    <source>
        <dbReference type="ARBA" id="ARBA00023146"/>
    </source>
</evidence>
<dbReference type="InterPro" id="IPR014729">
    <property type="entry name" value="Rossmann-like_a/b/a_fold"/>
</dbReference>
<feature type="region of interest" description="Disordered" evidence="14">
    <location>
        <begin position="1"/>
        <end position="75"/>
    </location>
</feature>
<keyword evidence="9 12" id="KW-0030">Aminoacyl-tRNA synthetase</keyword>
<evidence type="ECO:0000256" key="10">
    <source>
        <dbReference type="ARBA" id="ARBA00029936"/>
    </source>
</evidence>
<evidence type="ECO:0000256" key="2">
    <source>
        <dbReference type="ARBA" id="ARBA00005594"/>
    </source>
</evidence>
<dbReference type="InterPro" id="IPR002300">
    <property type="entry name" value="aa-tRNA-synth_Ia"/>
</dbReference>
<dbReference type="OrthoDB" id="629407at2759"/>
<dbReference type="GO" id="GO:0004832">
    <property type="term" value="F:valine-tRNA ligase activity"/>
    <property type="evidence" value="ECO:0007669"/>
    <property type="project" value="UniProtKB-EC"/>
</dbReference>
<evidence type="ECO:0000256" key="11">
    <source>
        <dbReference type="ARBA" id="ARBA00047552"/>
    </source>
</evidence>
<dbReference type="Proteomes" id="UP000699462">
    <property type="component" value="Unassembled WGS sequence"/>
</dbReference>
<dbReference type="FunFam" id="3.40.50.620:FF:000078">
    <property type="entry name" value="Valine--tRNA ligase, mitochondrial"/>
    <property type="match status" value="1"/>
</dbReference>
<sequence length="1312" mass="148003">MSEVAGHEGGARSKTQLKKDAKRGKKLEKFEAKQNKLSDGAAKANKVNKSKSKKQDNVVLPSLGQSGKKDVTQRMPDSYSPRFVEAHWYDWWERCGYFTPEFQVQNIRTKAESQEKFVMVIPPPNVTGNLHLGHALTNSIEDAITRWNRMHGKTTLWLPGCDHAGIATQVVVEKKLWRERKLTRHDLGREAFVEEIWKWKEEKGDRIYAQLRALGSSCDWSRARFTMDPVMCRAVVEAFCRLHEQGLIYRSLRLVNWSCALRSAISDIEVDKLELNGRTLLPVPGYDKPVAFGVIVSFAYPVVPQPGDPADGFHMVVATTRLETMLGDTGVAVHPDDTRYKHLVGRLIQHPLLPDRRLPIVADTFVDRDFGTGAVKLTPAHDYNDWEAGLRHNLPAISVIDEEGNMTEAAGPSFAGMKRFHAREAVRAALQQLGLYHGEQDNPMVVPMCSRSKDVIEPLLKPQWYMRCQEMADEAIKAVSDGRLRIIPDIHVRTWNSWLTDCHDWCISRQLWWGHRIPAYQVALLNKNSGEFESLDPTVNSSWVVGRTAAEAMDRASVLFDRAADQLRLTQDTDVLDTWFSSQLFPFSVFGWPDQTADLQAFYPGQLLETGHDILFFWVARMVMIGLRLTNQLPFHTIYLHAMVRDAHGKKMSKSLGNAIDPVDVIHGISLEDLQAQLEQGNLDPRELKRARDAQAKDFPKGIPECGTDALRFALCAYTKQGRNINLDILRVQGYRFFCNKLWNAVRYALYHCLGEEFQPPAISSLRDCLQAVRSHKLVSGTDRWIVSRLANAVQQCDIGFRTFQFPTATTVCYNFWLYELCDVYLEYTKPIVKSTQDQQPPSPERADLVRQILYICMHCGLRLLHPFMPFITEELFQRLPRQMSSGDTAFTDAPSVCVAAYPKPEDVNEFRDEEGVEIDFCLVTSIVHRLRALRSAYHVLPQSIPSTEHNAIRGALDAQILAPPKVIGSLQNGNYLTDVIEPLGKCHLLKSTSERKDIDISGCISATVSARDVLFATDTLEMNVESADVGTVEETQEVEDGGMVNHAQAKPDAVRVALPATCQLYLHLAGRIDAVAEQKRTRDRLNQVSESIRVLTQERARSEYQTKVSLSKRNLDERKLHQLEIESQQLEDMLNSLDSLVQSNEACQQICHGAQSVTDLQTTLQMHPLVRIVTAICPSFHNLGVEMPATDLQATLEHMASQTLIGGDQLSSRAEVKQWLTWAIRLSNGRAGTSVPSRFYKQITARLSAMNNVRYLAGTNEPTLADLASAYVLRFCPDHSALTPTPTSLWLTRIKQAFREHSIVTEILSNH</sequence>
<dbReference type="FunFam" id="1.10.730.10:FF:000009">
    <property type="entry name" value="Valine--tRNA ligase, mitochondrial"/>
    <property type="match status" value="1"/>
</dbReference>
<keyword evidence="7 12" id="KW-0067">ATP-binding</keyword>
<feature type="compositionally biased region" description="Basic and acidic residues" evidence="14">
    <location>
        <begin position="1"/>
        <end position="11"/>
    </location>
</feature>
<dbReference type="InterPro" id="IPR009008">
    <property type="entry name" value="Val/Leu/Ile-tRNA-synth_edit"/>
</dbReference>
<feature type="domain" description="Aminoacyl-tRNA synthetase class Ia" evidence="15">
    <location>
        <begin position="88"/>
        <end position="728"/>
    </location>
</feature>
<comment type="catalytic activity">
    <reaction evidence="11">
        <text>tRNA(Val) + L-valine + ATP = L-valyl-tRNA(Val) + AMP + diphosphate</text>
        <dbReference type="Rhea" id="RHEA:10704"/>
        <dbReference type="Rhea" id="RHEA-COMP:9672"/>
        <dbReference type="Rhea" id="RHEA-COMP:9708"/>
        <dbReference type="ChEBI" id="CHEBI:30616"/>
        <dbReference type="ChEBI" id="CHEBI:33019"/>
        <dbReference type="ChEBI" id="CHEBI:57762"/>
        <dbReference type="ChEBI" id="CHEBI:78442"/>
        <dbReference type="ChEBI" id="CHEBI:78537"/>
        <dbReference type="ChEBI" id="CHEBI:456215"/>
        <dbReference type="EC" id="6.1.1.9"/>
    </reaction>
</comment>
<dbReference type="Pfam" id="PF00133">
    <property type="entry name" value="tRNA-synt_1"/>
    <property type="match status" value="1"/>
</dbReference>
<comment type="caution">
    <text evidence="17">The sequence shown here is derived from an EMBL/GenBank/DDBJ whole genome shotgun (WGS) entry which is preliminary data.</text>
</comment>
<dbReference type="InterPro" id="IPR001412">
    <property type="entry name" value="aa-tRNA-synth_I_CS"/>
</dbReference>
<evidence type="ECO:0000259" key="16">
    <source>
        <dbReference type="Pfam" id="PF08264"/>
    </source>
</evidence>